<dbReference type="EMBL" id="HBGS01031253">
    <property type="protein sequence ID" value="CAD9430821.1"/>
    <property type="molecule type" value="Transcribed_RNA"/>
</dbReference>
<sequence>MHRTDITPELVLGLRAPTKKFLCPLDSNVYNIDFLSFAITDYDTKNVIFEVSKDRPLAPDLEAWRNDEDSMRKIRYNFSEDVLRLPAIQTSLMFSVGNQPVESFRMIERHYFQDRLIKSYDFDFGFCIPKSTNTWDAVYSVPAIEESLIAEMVASPHETTSDSFYFVGDELIMHNKASYKYIQEDRAQAKRSYDVYNPSKMVAGGAKGGAGGAKGTKFTEPGGAESKEAKSSGGAQAKASAKQTVWSKETDYSNNADYM</sequence>
<dbReference type="InterPro" id="IPR051519">
    <property type="entry name" value="PDE6D_unc-119_myristoyl-bd"/>
</dbReference>
<protein>
    <recommendedName>
        <fullName evidence="6">GMP phosphodiesterase delta subunit domain-containing protein</fullName>
    </recommendedName>
</protein>
<dbReference type="Gene3D" id="2.70.50.40">
    <property type="entry name" value="GMP phosphodiesterase, delta subunit"/>
    <property type="match status" value="1"/>
</dbReference>
<accession>A0A7S2CN91</accession>
<dbReference type="GO" id="GO:0005929">
    <property type="term" value="C:cilium"/>
    <property type="evidence" value="ECO:0007669"/>
    <property type="project" value="TreeGrafter"/>
</dbReference>
<dbReference type="InterPro" id="IPR008015">
    <property type="entry name" value="PDED_dom"/>
</dbReference>
<evidence type="ECO:0000259" key="6">
    <source>
        <dbReference type="Pfam" id="PF05351"/>
    </source>
</evidence>
<gene>
    <name evidence="7" type="ORF">DSPE1174_LOCUS15972</name>
</gene>
<name>A0A7S2CN91_9STRA</name>
<evidence type="ECO:0000256" key="2">
    <source>
        <dbReference type="ARBA" id="ARBA00022448"/>
    </source>
</evidence>
<evidence type="ECO:0000256" key="5">
    <source>
        <dbReference type="SAM" id="MobiDB-lite"/>
    </source>
</evidence>
<dbReference type="GO" id="GO:0008289">
    <property type="term" value="F:lipid binding"/>
    <property type="evidence" value="ECO:0007669"/>
    <property type="project" value="UniProtKB-KW"/>
</dbReference>
<evidence type="ECO:0000256" key="4">
    <source>
        <dbReference type="ARBA" id="ARBA00023121"/>
    </source>
</evidence>
<keyword evidence="4" id="KW-0446">Lipid-binding</keyword>
<evidence type="ECO:0000313" key="7">
    <source>
        <dbReference type="EMBL" id="CAD9430821.1"/>
    </source>
</evidence>
<dbReference type="AlphaFoldDB" id="A0A7S2CN91"/>
<feature type="region of interest" description="Disordered" evidence="5">
    <location>
        <begin position="205"/>
        <end position="259"/>
    </location>
</feature>
<dbReference type="FunFam" id="2.70.50.40:FF:000003">
    <property type="entry name" value="UNC119 homologue, putative"/>
    <property type="match status" value="1"/>
</dbReference>
<dbReference type="InterPro" id="IPR014756">
    <property type="entry name" value="Ig_E-set"/>
</dbReference>
<dbReference type="PANTHER" id="PTHR12951">
    <property type="entry name" value="RETINAL PROTEIN 4"/>
    <property type="match status" value="1"/>
</dbReference>
<proteinExistence type="inferred from homology"/>
<dbReference type="GO" id="GO:0042953">
    <property type="term" value="P:lipoprotein transport"/>
    <property type="evidence" value="ECO:0007669"/>
    <property type="project" value="TreeGrafter"/>
</dbReference>
<feature type="domain" description="GMP phosphodiesterase delta subunit" evidence="6">
    <location>
        <begin position="27"/>
        <end position="181"/>
    </location>
</feature>
<evidence type="ECO:0000256" key="3">
    <source>
        <dbReference type="ARBA" id="ARBA00022927"/>
    </source>
</evidence>
<dbReference type="Pfam" id="PF05351">
    <property type="entry name" value="GMP_PDE_delta"/>
    <property type="match status" value="1"/>
</dbReference>
<keyword evidence="2" id="KW-0813">Transport</keyword>
<dbReference type="PANTHER" id="PTHR12951:SF1">
    <property type="entry name" value="PROTEIN UNC-119 HOMOLOG"/>
    <property type="match status" value="1"/>
</dbReference>
<feature type="compositionally biased region" description="Gly residues" evidence="5">
    <location>
        <begin position="205"/>
        <end position="214"/>
    </location>
</feature>
<keyword evidence="3" id="KW-0653">Protein transport</keyword>
<dbReference type="SUPFAM" id="SSF81296">
    <property type="entry name" value="E set domains"/>
    <property type="match status" value="1"/>
</dbReference>
<reference evidence="7" key="1">
    <citation type="submission" date="2021-01" db="EMBL/GenBank/DDBJ databases">
        <authorList>
            <person name="Corre E."/>
            <person name="Pelletier E."/>
            <person name="Niang G."/>
            <person name="Scheremetjew M."/>
            <person name="Finn R."/>
            <person name="Kale V."/>
            <person name="Holt S."/>
            <person name="Cochrane G."/>
            <person name="Meng A."/>
            <person name="Brown T."/>
            <person name="Cohen L."/>
        </authorList>
    </citation>
    <scope>NUCLEOTIDE SEQUENCE</scope>
    <source>
        <strain evidence="7">CCMP1381</strain>
    </source>
</reference>
<feature type="compositionally biased region" description="Polar residues" evidence="5">
    <location>
        <begin position="244"/>
        <end position="259"/>
    </location>
</feature>
<organism evidence="7">
    <name type="scientific">Octactis speculum</name>
    <dbReference type="NCBI Taxonomy" id="3111310"/>
    <lineage>
        <taxon>Eukaryota</taxon>
        <taxon>Sar</taxon>
        <taxon>Stramenopiles</taxon>
        <taxon>Ochrophyta</taxon>
        <taxon>Dictyochophyceae</taxon>
        <taxon>Dictyochales</taxon>
        <taxon>Dictyochaceae</taxon>
        <taxon>Octactis</taxon>
    </lineage>
</organism>
<dbReference type="InterPro" id="IPR037036">
    <property type="entry name" value="PDED_dom_sf"/>
</dbReference>
<dbReference type="GO" id="GO:0060271">
    <property type="term" value="P:cilium assembly"/>
    <property type="evidence" value="ECO:0007669"/>
    <property type="project" value="TreeGrafter"/>
</dbReference>
<evidence type="ECO:0000256" key="1">
    <source>
        <dbReference type="ARBA" id="ARBA00008102"/>
    </source>
</evidence>
<comment type="similarity">
    <text evidence="1">Belongs to the PDE6D/unc-119 family.</text>
</comment>
<feature type="compositionally biased region" description="Low complexity" evidence="5">
    <location>
        <begin position="231"/>
        <end position="243"/>
    </location>
</feature>